<name>A0A845S4V7_9PROT</name>
<dbReference type="EMBL" id="RGGN01000035">
    <property type="protein sequence ID" value="NCU62773.1"/>
    <property type="molecule type" value="Genomic_DNA"/>
</dbReference>
<organism evidence="9 10">
    <name type="scientific">Candidatus Fonsibacter lacus</name>
    <dbReference type="NCBI Taxonomy" id="2576439"/>
    <lineage>
        <taxon>Bacteria</taxon>
        <taxon>Pseudomonadati</taxon>
        <taxon>Pseudomonadota</taxon>
        <taxon>Alphaproteobacteria</taxon>
        <taxon>Candidatus Pelagibacterales</taxon>
        <taxon>Candidatus Pelagibacterales incertae sedis</taxon>
        <taxon>Candidatus Fonsibacter</taxon>
    </lineage>
</organism>
<dbReference type="GO" id="GO:0030632">
    <property type="term" value="P:D-alanine biosynthetic process"/>
    <property type="evidence" value="ECO:0007669"/>
    <property type="project" value="TreeGrafter"/>
</dbReference>
<reference evidence="9 10" key="1">
    <citation type="submission" date="2018-10" db="EMBL/GenBank/DDBJ databases">
        <title>Iterative Subtractive Binning of Freshwater Chronoseries Metagenomes Recovers Nearly Complete Genomes from over Four Hundred Novel Species.</title>
        <authorList>
            <person name="Rodriguez-R L.M."/>
            <person name="Tsementzi D."/>
            <person name="Luo C."/>
            <person name="Konstantinidis K.T."/>
        </authorList>
    </citation>
    <scope>NUCLEOTIDE SEQUENCE [LARGE SCALE GENOMIC DNA]</scope>
    <source>
        <strain evidence="9">WB7_2B_003</strain>
    </source>
</reference>
<proteinExistence type="inferred from homology"/>
<evidence type="ECO:0000313" key="9">
    <source>
        <dbReference type="EMBL" id="NCU62773.1"/>
    </source>
</evidence>
<keyword evidence="5 7" id="KW-0663">Pyridoxal phosphate</keyword>
<dbReference type="Gene3D" id="3.20.20.10">
    <property type="entry name" value="Alanine racemase"/>
    <property type="match status" value="1"/>
</dbReference>
<dbReference type="GO" id="GO:0008784">
    <property type="term" value="F:alanine racemase activity"/>
    <property type="evidence" value="ECO:0007669"/>
    <property type="project" value="UniProtKB-EC"/>
</dbReference>
<gene>
    <name evidence="9" type="ORF">EBV78_01575</name>
</gene>
<dbReference type="InterPro" id="IPR020622">
    <property type="entry name" value="Ala_racemase_pyridoxalP-BS"/>
</dbReference>
<dbReference type="PROSITE" id="PS00395">
    <property type="entry name" value="ALANINE_RACEMASE"/>
    <property type="match status" value="1"/>
</dbReference>
<comment type="similarity">
    <text evidence="3">Belongs to the alanine racemase family.</text>
</comment>
<dbReference type="SUPFAM" id="SSF51419">
    <property type="entry name" value="PLP-binding barrel"/>
    <property type="match status" value="1"/>
</dbReference>
<comment type="caution">
    <text evidence="9">The sequence shown here is derived from an EMBL/GenBank/DDBJ whole genome shotgun (WGS) entry which is preliminary data.</text>
</comment>
<evidence type="ECO:0000256" key="6">
    <source>
        <dbReference type="ARBA" id="ARBA00023235"/>
    </source>
</evidence>
<dbReference type="EC" id="5.1.1.1" evidence="4"/>
<feature type="non-terminal residue" evidence="9">
    <location>
        <position position="241"/>
    </location>
</feature>
<dbReference type="Proteomes" id="UP000572953">
    <property type="component" value="Unassembled WGS sequence"/>
</dbReference>
<dbReference type="PRINTS" id="PR00992">
    <property type="entry name" value="ALARACEMASE"/>
</dbReference>
<evidence type="ECO:0000256" key="2">
    <source>
        <dbReference type="ARBA" id="ARBA00001933"/>
    </source>
</evidence>
<dbReference type="InterPro" id="IPR029066">
    <property type="entry name" value="PLP-binding_barrel"/>
</dbReference>
<evidence type="ECO:0000313" key="10">
    <source>
        <dbReference type="Proteomes" id="UP000572953"/>
    </source>
</evidence>
<dbReference type="GO" id="GO:0030170">
    <property type="term" value="F:pyridoxal phosphate binding"/>
    <property type="evidence" value="ECO:0007669"/>
    <property type="project" value="TreeGrafter"/>
</dbReference>
<keyword evidence="6" id="KW-0413">Isomerase</keyword>
<dbReference type="AlphaFoldDB" id="A0A845S4V7"/>
<evidence type="ECO:0000256" key="1">
    <source>
        <dbReference type="ARBA" id="ARBA00000316"/>
    </source>
</evidence>
<feature type="modified residue" description="N6-(pyridoxal phosphate)lysine" evidence="7">
    <location>
        <position position="35"/>
    </location>
</feature>
<dbReference type="Pfam" id="PF01168">
    <property type="entry name" value="Ala_racemase_N"/>
    <property type="match status" value="1"/>
</dbReference>
<comment type="catalytic activity">
    <reaction evidence="1">
        <text>L-alanine = D-alanine</text>
        <dbReference type="Rhea" id="RHEA:20249"/>
        <dbReference type="ChEBI" id="CHEBI:57416"/>
        <dbReference type="ChEBI" id="CHEBI:57972"/>
        <dbReference type="EC" id="5.1.1.1"/>
    </reaction>
</comment>
<dbReference type="InterPro" id="IPR001608">
    <property type="entry name" value="Ala_racemase_N"/>
</dbReference>
<sequence>MQYSHSKLIINLNNIKNNLNIIKKFSKTSICPVIKANAYGLGDIQIAKFLIKNKCKDFWVANITEALKIKKNISNINIFVANGLNKNEEQIFFKNKFIPVLNTYEQFRKWTNFLNKKKVFNKLAIQVDTGMCRSGMQINEIKKIYAERSIIKKFKEVTIFTHLASADEKNSKYNIIQKNRFLEIKSMFNFPNCKFSLAASGGIFLGKEYHFDTVRPGIALYGGKLFFKKGLKNVVSLISPV</sequence>
<evidence type="ECO:0000256" key="7">
    <source>
        <dbReference type="PIRSR" id="PIRSR600821-50"/>
    </source>
</evidence>
<evidence type="ECO:0000259" key="8">
    <source>
        <dbReference type="Pfam" id="PF01168"/>
    </source>
</evidence>
<dbReference type="InterPro" id="IPR000821">
    <property type="entry name" value="Ala_racemase"/>
</dbReference>
<evidence type="ECO:0000256" key="5">
    <source>
        <dbReference type="ARBA" id="ARBA00022898"/>
    </source>
</evidence>
<comment type="cofactor">
    <cofactor evidence="2 7">
        <name>pyridoxal 5'-phosphate</name>
        <dbReference type="ChEBI" id="CHEBI:597326"/>
    </cofactor>
</comment>
<dbReference type="GO" id="GO:0005829">
    <property type="term" value="C:cytosol"/>
    <property type="evidence" value="ECO:0007669"/>
    <property type="project" value="TreeGrafter"/>
</dbReference>
<evidence type="ECO:0000256" key="3">
    <source>
        <dbReference type="ARBA" id="ARBA00007880"/>
    </source>
</evidence>
<accession>A0A845S4V7</accession>
<dbReference type="PANTHER" id="PTHR30511:SF0">
    <property type="entry name" value="ALANINE RACEMASE, CATABOLIC-RELATED"/>
    <property type="match status" value="1"/>
</dbReference>
<evidence type="ECO:0000256" key="4">
    <source>
        <dbReference type="ARBA" id="ARBA00013089"/>
    </source>
</evidence>
<protein>
    <recommendedName>
        <fullName evidence="4">alanine racemase</fullName>
        <ecNumber evidence="4">5.1.1.1</ecNumber>
    </recommendedName>
</protein>
<feature type="domain" description="Alanine racemase N-terminal" evidence="8">
    <location>
        <begin position="10"/>
        <end position="223"/>
    </location>
</feature>
<dbReference type="PANTHER" id="PTHR30511">
    <property type="entry name" value="ALANINE RACEMASE"/>
    <property type="match status" value="1"/>
</dbReference>